<dbReference type="OrthoDB" id="79452at2759"/>
<accession>A0A4S4M461</accession>
<reference evidence="2 3" key="1">
    <citation type="submission" date="2019-02" db="EMBL/GenBank/DDBJ databases">
        <title>Genome sequencing of the rare red list fungi Bondarzewia mesenterica.</title>
        <authorList>
            <person name="Buettner E."/>
            <person name="Kellner H."/>
        </authorList>
    </citation>
    <scope>NUCLEOTIDE SEQUENCE [LARGE SCALE GENOMIC DNA]</scope>
    <source>
        <strain evidence="2 3">DSM 108281</strain>
    </source>
</reference>
<gene>
    <name evidence="2" type="ORF">EW146_g1326</name>
</gene>
<protein>
    <submittedName>
        <fullName evidence="2">Uncharacterized protein</fullName>
    </submittedName>
</protein>
<evidence type="ECO:0000313" key="2">
    <source>
        <dbReference type="EMBL" id="THH19966.1"/>
    </source>
</evidence>
<sequence>MPRRVRFSITSSAVDEKQASQSNSVVSAGGRGVSPHRHSHPSRSILKCTALTLPPSEPSPLVCWALLSPPSGARLIPRLDPHFLLWRMSMLKVMSKYMSDKPVKRYLDVTNFEEICDDDMIYRKEWRREHRRMARMRQGLEPSIFRHYLDGRGVWSCCGYEFDVPIVVAACLMEFLRRGVKQRGLFKVIGKTDDLPIRVEELFEIYNSAPSFGEAHSLEHEPTDSLSELLNFDLKHPPDPIDMHIFYALCDWCVAPSIEHDEIWINKEHDRVNEMFATGRIHPKNRPSTEAILHRRRGYPIYDRAWEGMQIMIAQSLLRLMPTPNFNLLIFFISFLAEVGHTRGNGWAFDDFGRRFGCQLFGKNLRYAPNVLWWLLSRWDDISVGLFGREEELCKGDRWLMQTLNMKQPDSLHKWKWSATTM</sequence>
<keyword evidence="3" id="KW-1185">Reference proteome</keyword>
<comment type="caution">
    <text evidence="2">The sequence shown here is derived from an EMBL/GenBank/DDBJ whole genome shotgun (WGS) entry which is preliminary data.</text>
</comment>
<dbReference type="AlphaFoldDB" id="A0A4S4M461"/>
<name>A0A4S4M461_9AGAM</name>
<feature type="compositionally biased region" description="Polar residues" evidence="1">
    <location>
        <begin position="8"/>
        <end position="26"/>
    </location>
</feature>
<dbReference type="SUPFAM" id="SSF48350">
    <property type="entry name" value="GTPase activation domain, GAP"/>
    <property type="match status" value="1"/>
</dbReference>
<evidence type="ECO:0000313" key="3">
    <source>
        <dbReference type="Proteomes" id="UP000310158"/>
    </source>
</evidence>
<organism evidence="2 3">
    <name type="scientific">Bondarzewia mesenterica</name>
    <dbReference type="NCBI Taxonomy" id="1095465"/>
    <lineage>
        <taxon>Eukaryota</taxon>
        <taxon>Fungi</taxon>
        <taxon>Dikarya</taxon>
        <taxon>Basidiomycota</taxon>
        <taxon>Agaricomycotina</taxon>
        <taxon>Agaricomycetes</taxon>
        <taxon>Russulales</taxon>
        <taxon>Bondarzewiaceae</taxon>
        <taxon>Bondarzewia</taxon>
    </lineage>
</organism>
<dbReference type="Proteomes" id="UP000310158">
    <property type="component" value="Unassembled WGS sequence"/>
</dbReference>
<dbReference type="InterPro" id="IPR008936">
    <property type="entry name" value="Rho_GTPase_activation_prot"/>
</dbReference>
<proteinExistence type="predicted"/>
<feature type="region of interest" description="Disordered" evidence="1">
    <location>
        <begin position="1"/>
        <end position="41"/>
    </location>
</feature>
<dbReference type="EMBL" id="SGPL01000032">
    <property type="protein sequence ID" value="THH19966.1"/>
    <property type="molecule type" value="Genomic_DNA"/>
</dbReference>
<dbReference type="Gene3D" id="1.10.555.10">
    <property type="entry name" value="Rho GTPase activation protein"/>
    <property type="match status" value="1"/>
</dbReference>
<evidence type="ECO:0000256" key="1">
    <source>
        <dbReference type="SAM" id="MobiDB-lite"/>
    </source>
</evidence>